<dbReference type="EMBL" id="BLXT01007869">
    <property type="protein sequence ID" value="GFO43319.1"/>
    <property type="molecule type" value="Genomic_DNA"/>
</dbReference>
<keyword evidence="4" id="KW-1185">Reference proteome</keyword>
<proteinExistence type="predicted"/>
<evidence type="ECO:0008006" key="5">
    <source>
        <dbReference type="Google" id="ProtNLM"/>
    </source>
</evidence>
<evidence type="ECO:0000256" key="2">
    <source>
        <dbReference type="SAM" id="SignalP"/>
    </source>
</evidence>
<accession>A0AAV4DH13</accession>
<protein>
    <recommendedName>
        <fullName evidence="5">CTCK domain-containing protein</fullName>
    </recommendedName>
</protein>
<feature type="region of interest" description="Disordered" evidence="1">
    <location>
        <begin position="79"/>
        <end position="111"/>
    </location>
</feature>
<dbReference type="Proteomes" id="UP000735302">
    <property type="component" value="Unassembled WGS sequence"/>
</dbReference>
<organism evidence="3 4">
    <name type="scientific">Plakobranchus ocellatus</name>
    <dbReference type="NCBI Taxonomy" id="259542"/>
    <lineage>
        <taxon>Eukaryota</taxon>
        <taxon>Metazoa</taxon>
        <taxon>Spiralia</taxon>
        <taxon>Lophotrochozoa</taxon>
        <taxon>Mollusca</taxon>
        <taxon>Gastropoda</taxon>
        <taxon>Heterobranchia</taxon>
        <taxon>Euthyneura</taxon>
        <taxon>Panpulmonata</taxon>
        <taxon>Sacoglossa</taxon>
        <taxon>Placobranchoidea</taxon>
        <taxon>Plakobranchidae</taxon>
        <taxon>Plakobranchus</taxon>
    </lineage>
</organism>
<reference evidence="3 4" key="1">
    <citation type="journal article" date="2021" name="Elife">
        <title>Chloroplast acquisition without the gene transfer in kleptoplastic sea slugs, Plakobranchus ocellatus.</title>
        <authorList>
            <person name="Maeda T."/>
            <person name="Takahashi S."/>
            <person name="Yoshida T."/>
            <person name="Shimamura S."/>
            <person name="Takaki Y."/>
            <person name="Nagai Y."/>
            <person name="Toyoda A."/>
            <person name="Suzuki Y."/>
            <person name="Arimoto A."/>
            <person name="Ishii H."/>
            <person name="Satoh N."/>
            <person name="Nishiyama T."/>
            <person name="Hasebe M."/>
            <person name="Maruyama T."/>
            <person name="Minagawa J."/>
            <person name="Obokata J."/>
            <person name="Shigenobu S."/>
        </authorList>
    </citation>
    <scope>NUCLEOTIDE SEQUENCE [LARGE SCALE GENOMIC DNA]</scope>
</reference>
<evidence type="ECO:0000313" key="3">
    <source>
        <dbReference type="EMBL" id="GFO43319.1"/>
    </source>
</evidence>
<dbReference type="InterPro" id="IPR029034">
    <property type="entry name" value="Cystine-knot_cytokine"/>
</dbReference>
<keyword evidence="2" id="KW-0732">Signal</keyword>
<feature type="signal peptide" evidence="2">
    <location>
        <begin position="1"/>
        <end position="19"/>
    </location>
</feature>
<name>A0AAV4DH13_9GAST</name>
<dbReference type="Gene3D" id="2.10.90.10">
    <property type="entry name" value="Cystine-knot cytokines"/>
    <property type="match status" value="1"/>
</dbReference>
<dbReference type="AlphaFoldDB" id="A0AAV4DH13"/>
<evidence type="ECO:0000313" key="4">
    <source>
        <dbReference type="Proteomes" id="UP000735302"/>
    </source>
</evidence>
<sequence>MLSLNNCLHFSLCVFPSQAYAPSQVYTCTSCIQASRMRCNEIRHDMIVFRMQGCQDGVALMIKDVVTVTLGCFCAAPVPNDALSSNNDDLPLTDKEAQKASGLPIADDRNH</sequence>
<gene>
    <name evidence="3" type="ORF">PoB_006982400</name>
</gene>
<feature type="chain" id="PRO_5043763896" description="CTCK domain-containing protein" evidence="2">
    <location>
        <begin position="20"/>
        <end position="111"/>
    </location>
</feature>
<comment type="caution">
    <text evidence="3">The sequence shown here is derived from an EMBL/GenBank/DDBJ whole genome shotgun (WGS) entry which is preliminary data.</text>
</comment>
<evidence type="ECO:0000256" key="1">
    <source>
        <dbReference type="SAM" id="MobiDB-lite"/>
    </source>
</evidence>